<evidence type="ECO:0000259" key="1">
    <source>
        <dbReference type="Pfam" id="PF09361"/>
    </source>
</evidence>
<dbReference type="InterPro" id="IPR018968">
    <property type="entry name" value="Phasin"/>
</dbReference>
<evidence type="ECO:0000313" key="3">
    <source>
        <dbReference type="Proteomes" id="UP000063387"/>
    </source>
</evidence>
<sequence length="142" mass="15820">MSKTTEQATEQATQQFESLFVAPARAYGSLTLEYYEKLMAAQLDAFRTYSELSLAQARAWIDVKDAEGLKQVVSDQQKAVQDLGDRLQGDTQKVVTLSQEFLQKGQKLAEENVKSGQKLAEENVKTSQKLAEDAVKKVQTSK</sequence>
<name>A0A109ULR6_9GAMM</name>
<dbReference type="OrthoDB" id="8611311at2"/>
<dbReference type="PATRIC" id="fig|507626.3.peg.1838"/>
<keyword evidence="3" id="KW-1185">Reference proteome</keyword>
<reference evidence="2 3" key="2">
    <citation type="submission" date="2016-02" db="EMBL/GenBank/DDBJ databases">
        <authorList>
            <person name="Wen L."/>
            <person name="He K."/>
            <person name="Yang H."/>
        </authorList>
    </citation>
    <scope>NUCLEOTIDE SEQUENCE [LARGE SCALE GENOMIC DNA]</scope>
    <source>
        <strain evidence="2 3">AGD 8-3</strain>
    </source>
</reference>
<dbReference type="AlphaFoldDB" id="A0A109ULR6"/>
<evidence type="ECO:0000313" key="2">
    <source>
        <dbReference type="EMBL" id="AMD00909.1"/>
    </source>
</evidence>
<feature type="domain" description="Phasin" evidence="1">
    <location>
        <begin position="6"/>
        <end position="113"/>
    </location>
</feature>
<gene>
    <name evidence="2" type="ORF">LOKO_01841</name>
</gene>
<dbReference type="KEGG" id="hco:LOKO_01841"/>
<dbReference type="Proteomes" id="UP000063387">
    <property type="component" value="Chromosome"/>
</dbReference>
<organism evidence="2 3">
    <name type="scientific">Halomonas chromatireducens</name>
    <dbReference type="NCBI Taxonomy" id="507626"/>
    <lineage>
        <taxon>Bacteria</taxon>
        <taxon>Pseudomonadati</taxon>
        <taxon>Pseudomonadota</taxon>
        <taxon>Gammaproteobacteria</taxon>
        <taxon>Oceanospirillales</taxon>
        <taxon>Halomonadaceae</taxon>
        <taxon>Halomonas</taxon>
    </lineage>
</organism>
<dbReference type="EMBL" id="CP014226">
    <property type="protein sequence ID" value="AMD00909.1"/>
    <property type="molecule type" value="Genomic_DNA"/>
</dbReference>
<dbReference type="Pfam" id="PF09361">
    <property type="entry name" value="Phasin_2"/>
    <property type="match status" value="1"/>
</dbReference>
<accession>A0A109ULR6</accession>
<reference evidence="2 3" key="1">
    <citation type="journal article" date="2016" name="Genome Announc.">
        <title>Draft Genome Sequence of 'Halomonas chromatireducens' Strain AGD 8-3, a Haloalkaliphilic Chromate- and Selenite-Reducing Gammaproteobacterium.</title>
        <authorList>
            <person name="Sharko F.S."/>
            <person name="Shapovalova A.A."/>
            <person name="Tsygankova S.V."/>
            <person name="Komova A.V."/>
            <person name="Boulygina E.S."/>
            <person name="Teslyuk A.B."/>
            <person name="Gotovtsev P.M."/>
            <person name="Namsaraev Z.B."/>
            <person name="Khijniak T.V."/>
            <person name="Nedoluzhko A.V."/>
            <person name="Vasilov R.G."/>
        </authorList>
    </citation>
    <scope>NUCLEOTIDE SEQUENCE [LARGE SCALE GENOMIC DNA]</scope>
    <source>
        <strain evidence="2 3">AGD 8-3</strain>
    </source>
</reference>
<dbReference type="STRING" id="507626.LOKO_01841"/>
<proteinExistence type="predicted"/>
<protein>
    <submittedName>
        <fullName evidence="2">Phasin protein</fullName>
    </submittedName>
</protein>
<dbReference type="RefSeq" id="WP_083517518.1">
    <property type="nucleotide sequence ID" value="NZ_CP014226.1"/>
</dbReference>